<accession>A0ABR7NJ89</accession>
<comment type="caution">
    <text evidence="1">The sequence shown here is derived from an EMBL/GenBank/DDBJ whole genome shotgun (WGS) entry which is preliminary data.</text>
</comment>
<organism evidence="1 2">
    <name type="scientific">Yanshouia hominis</name>
    <dbReference type="NCBI Taxonomy" id="2763673"/>
    <lineage>
        <taxon>Bacteria</taxon>
        <taxon>Bacillati</taxon>
        <taxon>Bacillota</taxon>
        <taxon>Clostridia</taxon>
        <taxon>Eubacteriales</taxon>
        <taxon>Oscillospiraceae</taxon>
        <taxon>Yanshouia</taxon>
    </lineage>
</organism>
<protein>
    <submittedName>
        <fullName evidence="1">Uncharacterized protein</fullName>
    </submittedName>
</protein>
<dbReference type="EMBL" id="JACRTB010000011">
    <property type="protein sequence ID" value="MBC8576483.1"/>
    <property type="molecule type" value="Genomic_DNA"/>
</dbReference>
<evidence type="ECO:0000313" key="2">
    <source>
        <dbReference type="Proteomes" id="UP000658131"/>
    </source>
</evidence>
<evidence type="ECO:0000313" key="1">
    <source>
        <dbReference type="EMBL" id="MBC8576483.1"/>
    </source>
</evidence>
<proteinExistence type="predicted"/>
<dbReference type="Proteomes" id="UP000658131">
    <property type="component" value="Unassembled WGS sequence"/>
</dbReference>
<dbReference type="RefSeq" id="WP_262400003.1">
    <property type="nucleotide sequence ID" value="NZ_JACRTB010000011.1"/>
</dbReference>
<name>A0ABR7NJ89_9FIRM</name>
<keyword evidence="2" id="KW-1185">Reference proteome</keyword>
<reference evidence="1 2" key="1">
    <citation type="submission" date="2020-08" db="EMBL/GenBank/DDBJ databases">
        <title>Genome public.</title>
        <authorList>
            <person name="Liu C."/>
            <person name="Sun Q."/>
        </authorList>
    </citation>
    <scope>NUCLEOTIDE SEQUENCE [LARGE SCALE GENOMIC DNA]</scope>
    <source>
        <strain evidence="1 2">BX1</strain>
    </source>
</reference>
<sequence>MTDKEMLQAMTDLIKLELKPVNERLDKVDERLNKIEADLAQVKEDTAIMRRAVNTILERADDASIQVIPVFNRKSKQTHQVRLGSI</sequence>
<gene>
    <name evidence="1" type="ORF">H8717_08700</name>
</gene>